<dbReference type="PANTHER" id="PTHR32322">
    <property type="entry name" value="INNER MEMBRANE TRANSPORTER"/>
    <property type="match status" value="1"/>
</dbReference>
<protein>
    <submittedName>
        <fullName evidence="8">EamA/RhaT family transporter</fullName>
    </submittedName>
</protein>
<sequence>MAGLMRRAAAARPPREEPSMSIASRPATSCPSRGAGLGIAAALLAAVVWGGALAMTRLGVAGPGRLGPADIALLRFTAPALLLLPVLLRALPRLRQVSPWLLAALLAGGGAPFVLVAGAGLRHAGAAEAGALLPGTVPLCVAVVSVLFGERLGLRRLAGLALIAAAVLAVAGPSALDGFAEAGTGHMLLLAAALLASLYTVGLRRAGIGAWEAAAFVSAGSVLALVPLYLLAGPALPAAPWDMLALQALFQGGASGLLAPVAFALAVTRLGAARAAAFGGLSPGIAALFGFALLGETPALLPVVAVLAAGLGVALVNWQPRAAAATT</sequence>
<feature type="transmembrane region" description="Helical" evidence="6">
    <location>
        <begin position="244"/>
        <end position="268"/>
    </location>
</feature>
<evidence type="ECO:0000256" key="3">
    <source>
        <dbReference type="ARBA" id="ARBA00022989"/>
    </source>
</evidence>
<feature type="transmembrane region" description="Helical" evidence="6">
    <location>
        <begin position="182"/>
        <end position="201"/>
    </location>
</feature>
<feature type="region of interest" description="Disordered" evidence="5">
    <location>
        <begin position="1"/>
        <end position="29"/>
    </location>
</feature>
<proteinExistence type="predicted"/>
<evidence type="ECO:0000259" key="7">
    <source>
        <dbReference type="Pfam" id="PF00892"/>
    </source>
</evidence>
<feature type="transmembrane region" description="Helical" evidence="6">
    <location>
        <begin position="213"/>
        <end position="232"/>
    </location>
</feature>
<keyword evidence="3 6" id="KW-1133">Transmembrane helix</keyword>
<organism evidence="8 9">
    <name type="scientific">Teichococcus coralli</name>
    <dbReference type="NCBI Taxonomy" id="2545983"/>
    <lineage>
        <taxon>Bacteria</taxon>
        <taxon>Pseudomonadati</taxon>
        <taxon>Pseudomonadota</taxon>
        <taxon>Alphaproteobacteria</taxon>
        <taxon>Acetobacterales</taxon>
        <taxon>Roseomonadaceae</taxon>
        <taxon>Roseomonas</taxon>
    </lineage>
</organism>
<feature type="transmembrane region" description="Helical" evidence="6">
    <location>
        <begin position="157"/>
        <end position="176"/>
    </location>
</feature>
<evidence type="ECO:0000256" key="1">
    <source>
        <dbReference type="ARBA" id="ARBA00004141"/>
    </source>
</evidence>
<evidence type="ECO:0000313" key="8">
    <source>
        <dbReference type="EMBL" id="MXP64047.1"/>
    </source>
</evidence>
<evidence type="ECO:0000256" key="4">
    <source>
        <dbReference type="ARBA" id="ARBA00023136"/>
    </source>
</evidence>
<keyword evidence="4 6" id="KW-0472">Membrane</keyword>
<evidence type="ECO:0000256" key="6">
    <source>
        <dbReference type="SAM" id="Phobius"/>
    </source>
</evidence>
<evidence type="ECO:0000313" key="9">
    <source>
        <dbReference type="Proteomes" id="UP000460715"/>
    </source>
</evidence>
<feature type="compositionally biased region" description="Low complexity" evidence="5">
    <location>
        <begin position="1"/>
        <end position="12"/>
    </location>
</feature>
<dbReference type="Pfam" id="PF00892">
    <property type="entry name" value="EamA"/>
    <property type="match status" value="2"/>
</dbReference>
<dbReference type="EMBL" id="SNVJ01000009">
    <property type="protein sequence ID" value="MXP64047.1"/>
    <property type="molecule type" value="Genomic_DNA"/>
</dbReference>
<keyword evidence="9" id="KW-1185">Reference proteome</keyword>
<dbReference type="GO" id="GO:0016020">
    <property type="term" value="C:membrane"/>
    <property type="evidence" value="ECO:0007669"/>
    <property type="project" value="UniProtKB-SubCell"/>
</dbReference>
<dbReference type="AlphaFoldDB" id="A0A845BFE0"/>
<feature type="transmembrane region" description="Helical" evidence="6">
    <location>
        <begin position="275"/>
        <end position="294"/>
    </location>
</feature>
<evidence type="ECO:0000256" key="2">
    <source>
        <dbReference type="ARBA" id="ARBA00022692"/>
    </source>
</evidence>
<dbReference type="SUPFAM" id="SSF103481">
    <property type="entry name" value="Multidrug resistance efflux transporter EmrE"/>
    <property type="match status" value="2"/>
</dbReference>
<dbReference type="InterPro" id="IPR037185">
    <property type="entry name" value="EmrE-like"/>
</dbReference>
<accession>A0A845BFE0</accession>
<gene>
    <name evidence="8" type="ORF">E0493_11900</name>
</gene>
<dbReference type="Proteomes" id="UP000460715">
    <property type="component" value="Unassembled WGS sequence"/>
</dbReference>
<dbReference type="InterPro" id="IPR000620">
    <property type="entry name" value="EamA_dom"/>
</dbReference>
<evidence type="ECO:0000256" key="5">
    <source>
        <dbReference type="SAM" id="MobiDB-lite"/>
    </source>
</evidence>
<dbReference type="PANTHER" id="PTHR32322:SF9">
    <property type="entry name" value="AMINO-ACID METABOLITE EFFLUX PUMP-RELATED"/>
    <property type="match status" value="1"/>
</dbReference>
<feature type="domain" description="EamA" evidence="7">
    <location>
        <begin position="184"/>
        <end position="317"/>
    </location>
</feature>
<feature type="domain" description="EamA" evidence="7">
    <location>
        <begin position="37"/>
        <end position="170"/>
    </location>
</feature>
<feature type="transmembrane region" description="Helical" evidence="6">
    <location>
        <begin position="131"/>
        <end position="150"/>
    </location>
</feature>
<feature type="transmembrane region" description="Helical" evidence="6">
    <location>
        <begin position="100"/>
        <end position="119"/>
    </location>
</feature>
<feature type="transmembrane region" description="Helical" evidence="6">
    <location>
        <begin position="66"/>
        <end position="88"/>
    </location>
</feature>
<name>A0A845BFE0_9PROT</name>
<comment type="caution">
    <text evidence="8">The sequence shown here is derived from an EMBL/GenBank/DDBJ whole genome shotgun (WGS) entry which is preliminary data.</text>
</comment>
<keyword evidence="2 6" id="KW-0812">Transmembrane</keyword>
<feature type="transmembrane region" description="Helical" evidence="6">
    <location>
        <begin position="300"/>
        <end position="318"/>
    </location>
</feature>
<comment type="subcellular location">
    <subcellularLocation>
        <location evidence="1">Membrane</location>
        <topology evidence="1">Multi-pass membrane protein</topology>
    </subcellularLocation>
</comment>
<dbReference type="InterPro" id="IPR050638">
    <property type="entry name" value="AA-Vitamin_Transporters"/>
</dbReference>
<reference evidence="8 9" key="1">
    <citation type="submission" date="2019-03" db="EMBL/GenBank/DDBJ databases">
        <title>Roseomonas sp. a novel Roseomonas species isolated from Sea whip Gorgonian.</title>
        <authorList>
            <person name="Li F."/>
            <person name="Pan X."/>
            <person name="Huang S."/>
            <person name="Li Z."/>
            <person name="Meng B."/>
        </authorList>
    </citation>
    <scope>NUCLEOTIDE SEQUENCE [LARGE SCALE GENOMIC DNA]</scope>
    <source>
        <strain evidence="8 9">M0104</strain>
    </source>
</reference>